<protein>
    <recommendedName>
        <fullName evidence="9">Carbohydrate sulfotransferase</fullName>
        <ecNumber evidence="9">2.8.2.-</ecNumber>
    </recommendedName>
</protein>
<evidence type="ECO:0000256" key="2">
    <source>
        <dbReference type="ARBA" id="ARBA00006339"/>
    </source>
</evidence>
<evidence type="ECO:0000256" key="6">
    <source>
        <dbReference type="ARBA" id="ARBA00023034"/>
    </source>
</evidence>
<evidence type="ECO:0000256" key="7">
    <source>
        <dbReference type="ARBA" id="ARBA00023136"/>
    </source>
</evidence>
<dbReference type="GO" id="GO:0008146">
    <property type="term" value="F:sulfotransferase activity"/>
    <property type="evidence" value="ECO:0000318"/>
    <property type="project" value="GO_Central"/>
</dbReference>
<dbReference type="KEGG" id="bfo:118407448"/>
<comment type="similarity">
    <text evidence="2 9">Belongs to the sulfotransferase 2 family.</text>
</comment>
<evidence type="ECO:0000256" key="3">
    <source>
        <dbReference type="ARBA" id="ARBA00022679"/>
    </source>
</evidence>
<comment type="subcellular location">
    <subcellularLocation>
        <location evidence="1 9">Golgi apparatus membrane</location>
        <topology evidence="1 9">Single-pass type II membrane protein</topology>
    </subcellularLocation>
</comment>
<dbReference type="GO" id="GO:0016051">
    <property type="term" value="P:carbohydrate biosynthetic process"/>
    <property type="evidence" value="ECO:0007669"/>
    <property type="project" value="InterPro"/>
</dbReference>
<dbReference type="Proteomes" id="UP000001554">
    <property type="component" value="Unplaced"/>
</dbReference>
<name>A0A9J7KKE8_BRAFL</name>
<dbReference type="PANTHER" id="PTHR12137:SF33">
    <property type="entry name" value="CARBOHYDRATE SULFOTRANSFERASE 14"/>
    <property type="match status" value="1"/>
</dbReference>
<keyword evidence="9" id="KW-0735">Signal-anchor</keyword>
<dbReference type="GO" id="GO:0000139">
    <property type="term" value="C:Golgi membrane"/>
    <property type="evidence" value="ECO:0007669"/>
    <property type="project" value="UniProtKB-SubCell"/>
</dbReference>
<keyword evidence="5" id="KW-1133">Transmembrane helix</keyword>
<dbReference type="AlphaFoldDB" id="A0A9J7KKE8"/>
<organism evidence="10 11">
    <name type="scientific">Branchiostoma floridae</name>
    <name type="common">Florida lancelet</name>
    <name type="synonym">Amphioxus</name>
    <dbReference type="NCBI Taxonomy" id="7739"/>
    <lineage>
        <taxon>Eukaryota</taxon>
        <taxon>Metazoa</taxon>
        <taxon>Chordata</taxon>
        <taxon>Cephalochordata</taxon>
        <taxon>Leptocardii</taxon>
        <taxon>Amphioxiformes</taxon>
        <taxon>Branchiostomatidae</taxon>
        <taxon>Branchiostoma</taxon>
    </lineage>
</organism>
<dbReference type="OMA" id="HLMENEH"/>
<keyword evidence="10" id="KW-1185">Reference proteome</keyword>
<reference evidence="11" key="1">
    <citation type="submission" date="2025-08" db="UniProtKB">
        <authorList>
            <consortium name="RefSeq"/>
        </authorList>
    </citation>
    <scope>IDENTIFICATION</scope>
    <source>
        <strain evidence="11">S238N-H82</strain>
        <tissue evidence="11">Testes</tissue>
    </source>
</reference>
<evidence type="ECO:0000313" key="11">
    <source>
        <dbReference type="RefSeq" id="XP_035663818.1"/>
    </source>
</evidence>
<dbReference type="PANTHER" id="PTHR12137">
    <property type="entry name" value="CARBOHYDRATE SULFOTRANSFERASE"/>
    <property type="match status" value="1"/>
</dbReference>
<keyword evidence="9" id="KW-0119">Carbohydrate metabolism</keyword>
<dbReference type="Pfam" id="PF03567">
    <property type="entry name" value="Sulfotransfer_2"/>
    <property type="match status" value="1"/>
</dbReference>
<keyword evidence="3 9" id="KW-0808">Transferase</keyword>
<dbReference type="RefSeq" id="XP_035663818.1">
    <property type="nucleotide sequence ID" value="XM_035807925.1"/>
</dbReference>
<keyword evidence="4" id="KW-0812">Transmembrane</keyword>
<keyword evidence="7" id="KW-0472">Membrane</keyword>
<dbReference type="InterPro" id="IPR018011">
    <property type="entry name" value="Carb_sulfotrans_8-10"/>
</dbReference>
<evidence type="ECO:0000256" key="8">
    <source>
        <dbReference type="ARBA" id="ARBA00023180"/>
    </source>
</evidence>
<evidence type="ECO:0000313" key="10">
    <source>
        <dbReference type="Proteomes" id="UP000001554"/>
    </source>
</evidence>
<proteinExistence type="inferred from homology"/>
<evidence type="ECO:0000256" key="9">
    <source>
        <dbReference type="RuleBase" id="RU364020"/>
    </source>
</evidence>
<accession>A0A9J7KKE8</accession>
<evidence type="ECO:0000256" key="1">
    <source>
        <dbReference type="ARBA" id="ARBA00004323"/>
    </source>
</evidence>
<dbReference type="EC" id="2.8.2.-" evidence="9"/>
<sequence>MRQARNLDWIKRGSVRSDGKPPVPFRDFIQSITNKVYINIHWEPFFSLCAPCQVEYDFIAHTDTLAEDLRLFLHKIGVVGKDYLLPTQHPTRAKTSFGTTFRDVPTEDLRRIGEIYKPDFDMFGYNFEEDLALIENLRGTR</sequence>
<dbReference type="GeneID" id="118407448"/>
<evidence type="ECO:0000256" key="4">
    <source>
        <dbReference type="ARBA" id="ARBA00022692"/>
    </source>
</evidence>
<keyword evidence="6 9" id="KW-0333">Golgi apparatus</keyword>
<dbReference type="InterPro" id="IPR005331">
    <property type="entry name" value="Sulfotransferase"/>
</dbReference>
<evidence type="ECO:0000256" key="5">
    <source>
        <dbReference type="ARBA" id="ARBA00022989"/>
    </source>
</evidence>
<gene>
    <name evidence="11" type="primary">LOC118407448</name>
</gene>
<dbReference type="OrthoDB" id="2019940at2759"/>
<keyword evidence="8 9" id="KW-0325">Glycoprotein</keyword>